<keyword evidence="1" id="KW-0472">Membrane</keyword>
<dbReference type="EMBL" id="JBHSSI010000048">
    <property type="protein sequence ID" value="MFC6260956.1"/>
    <property type="molecule type" value="Genomic_DNA"/>
</dbReference>
<dbReference type="RefSeq" id="WP_164510506.1">
    <property type="nucleotide sequence ID" value="NZ_JBHSSI010000048.1"/>
</dbReference>
<comment type="caution">
    <text evidence="2">The sequence shown here is derived from an EMBL/GenBank/DDBJ whole genome shotgun (WGS) entry which is preliminary data.</text>
</comment>
<evidence type="ECO:0000313" key="3">
    <source>
        <dbReference type="Proteomes" id="UP001596283"/>
    </source>
</evidence>
<name>A0ABW1THY4_9LACO</name>
<protein>
    <submittedName>
        <fullName evidence="2">Uncharacterized protein</fullName>
    </submittedName>
</protein>
<reference evidence="3" key="1">
    <citation type="journal article" date="2019" name="Int. J. Syst. Evol. Microbiol.">
        <title>The Global Catalogue of Microorganisms (GCM) 10K type strain sequencing project: providing services to taxonomists for standard genome sequencing and annotation.</title>
        <authorList>
            <consortium name="The Broad Institute Genomics Platform"/>
            <consortium name="The Broad Institute Genome Sequencing Center for Infectious Disease"/>
            <person name="Wu L."/>
            <person name="Ma J."/>
        </authorList>
    </citation>
    <scope>NUCLEOTIDE SEQUENCE [LARGE SCALE GENOMIC DNA]</scope>
    <source>
        <strain evidence="3">CCM 8908</strain>
    </source>
</reference>
<evidence type="ECO:0000256" key="1">
    <source>
        <dbReference type="SAM" id="Phobius"/>
    </source>
</evidence>
<dbReference type="Proteomes" id="UP001596283">
    <property type="component" value="Unassembled WGS sequence"/>
</dbReference>
<keyword evidence="1" id="KW-1133">Transmembrane helix</keyword>
<feature type="transmembrane region" description="Helical" evidence="1">
    <location>
        <begin position="20"/>
        <end position="45"/>
    </location>
</feature>
<sequence length="51" mass="5921">MHTDFISLIGGLHGTSPIRVFHWIFRDSPTVGIIILAGIMLYAIYRYMNRR</sequence>
<accession>A0ABW1THY4</accession>
<keyword evidence="1" id="KW-0812">Transmembrane</keyword>
<evidence type="ECO:0000313" key="2">
    <source>
        <dbReference type="EMBL" id="MFC6260956.1"/>
    </source>
</evidence>
<proteinExistence type="predicted"/>
<keyword evidence="3" id="KW-1185">Reference proteome</keyword>
<gene>
    <name evidence="2" type="ORF">ACFP1C_08400</name>
</gene>
<organism evidence="2 3">
    <name type="scientific">Levilactobacillus fujinensis</name>
    <dbReference type="NCBI Taxonomy" id="2486024"/>
    <lineage>
        <taxon>Bacteria</taxon>
        <taxon>Bacillati</taxon>
        <taxon>Bacillota</taxon>
        <taxon>Bacilli</taxon>
        <taxon>Lactobacillales</taxon>
        <taxon>Lactobacillaceae</taxon>
        <taxon>Levilactobacillus</taxon>
    </lineage>
</organism>